<dbReference type="AlphaFoldDB" id="A0A8B8C5F5"/>
<accession>A0A8B8C5F5</accession>
<dbReference type="Gene3D" id="3.10.100.10">
    <property type="entry name" value="Mannose-Binding Protein A, subunit A"/>
    <property type="match status" value="1"/>
</dbReference>
<dbReference type="OrthoDB" id="7357196at2759"/>
<organism evidence="1 2">
    <name type="scientific">Crassostrea virginica</name>
    <name type="common">Eastern oyster</name>
    <dbReference type="NCBI Taxonomy" id="6565"/>
    <lineage>
        <taxon>Eukaryota</taxon>
        <taxon>Metazoa</taxon>
        <taxon>Spiralia</taxon>
        <taxon>Lophotrochozoa</taxon>
        <taxon>Mollusca</taxon>
        <taxon>Bivalvia</taxon>
        <taxon>Autobranchia</taxon>
        <taxon>Pteriomorphia</taxon>
        <taxon>Ostreida</taxon>
        <taxon>Ostreoidea</taxon>
        <taxon>Ostreidae</taxon>
        <taxon>Crassostrea</taxon>
    </lineage>
</organism>
<reference evidence="2" key="1">
    <citation type="submission" date="2025-08" db="UniProtKB">
        <authorList>
            <consortium name="RefSeq"/>
        </authorList>
    </citation>
    <scope>IDENTIFICATION</scope>
    <source>
        <tissue evidence="2">Whole sample</tissue>
    </source>
</reference>
<dbReference type="InterPro" id="IPR016187">
    <property type="entry name" value="CTDL_fold"/>
</dbReference>
<evidence type="ECO:0000313" key="2">
    <source>
        <dbReference type="RefSeq" id="XP_022310938.1"/>
    </source>
</evidence>
<gene>
    <name evidence="2" type="primary">LOC111116244</name>
</gene>
<protein>
    <submittedName>
        <fullName evidence="2">Uncharacterized protein LOC111116244</fullName>
    </submittedName>
</protein>
<dbReference type="GeneID" id="111116244"/>
<name>A0A8B8C5F5_CRAVI</name>
<dbReference type="InterPro" id="IPR016186">
    <property type="entry name" value="C-type_lectin-like/link_sf"/>
</dbReference>
<dbReference type="KEGG" id="cvn:111116244"/>
<dbReference type="Proteomes" id="UP000694844">
    <property type="component" value="Chromosome 10"/>
</dbReference>
<evidence type="ECO:0000313" key="1">
    <source>
        <dbReference type="Proteomes" id="UP000694844"/>
    </source>
</evidence>
<dbReference type="SUPFAM" id="SSF56436">
    <property type="entry name" value="C-type lectin-like"/>
    <property type="match status" value="1"/>
</dbReference>
<keyword evidence="1" id="KW-1185">Reference proteome</keyword>
<sequence>MKAVYDRTKQTDMEESAVNTCTAPGYTDDPVMGCFRLYTNKGNIKKEAAVKQCVDDGGRLVLIKSETEGKAFQKLLKEKNVITAYIQGKRKNVGAPWTDESGNPLPYLAPQMINNFNPQNNGLVLVSTTVVRFTAVNEENGLLSPDLDVNLMAPFLSHKTQLLSNQIAQLKK</sequence>
<dbReference type="RefSeq" id="XP_022310938.1">
    <property type="nucleotide sequence ID" value="XM_022455230.1"/>
</dbReference>
<proteinExistence type="predicted"/>